<feature type="chain" id="PRO_5046896873" evidence="6">
    <location>
        <begin position="22"/>
        <end position="353"/>
    </location>
</feature>
<keyword evidence="2 9" id="KW-0378">Hydrolase</keyword>
<dbReference type="InterPro" id="IPR004550">
    <property type="entry name" value="AsnASE_II"/>
</dbReference>
<dbReference type="InterPro" id="IPR027473">
    <property type="entry name" value="L-asparaginase_C"/>
</dbReference>
<dbReference type="Gene3D" id="3.40.50.40">
    <property type="match status" value="1"/>
</dbReference>
<comment type="similarity">
    <text evidence="1 5">Belongs to the asparaginase 1 family.</text>
</comment>
<dbReference type="PRINTS" id="PR00139">
    <property type="entry name" value="ASNGLNASE"/>
</dbReference>
<dbReference type="NCBIfam" id="TIGR00520">
    <property type="entry name" value="asnASE_II"/>
    <property type="match status" value="1"/>
</dbReference>
<dbReference type="RefSeq" id="WP_205050347.1">
    <property type="nucleotide sequence ID" value="NZ_JACJKX010000009.1"/>
</dbReference>
<evidence type="ECO:0000259" key="8">
    <source>
        <dbReference type="Pfam" id="PF17763"/>
    </source>
</evidence>
<dbReference type="InterPro" id="IPR006034">
    <property type="entry name" value="Asparaginase/glutaminase-like"/>
</dbReference>
<dbReference type="PROSITE" id="PS00917">
    <property type="entry name" value="ASN_GLN_ASE_2"/>
    <property type="match status" value="1"/>
</dbReference>
<dbReference type="EC" id="3.5.1.1" evidence="9"/>
<dbReference type="CDD" id="cd08964">
    <property type="entry name" value="L-asparaginase_II"/>
    <property type="match status" value="1"/>
</dbReference>
<dbReference type="Pfam" id="PF17763">
    <property type="entry name" value="Asparaginase_C"/>
    <property type="match status" value="1"/>
</dbReference>
<dbReference type="SMART" id="SM00870">
    <property type="entry name" value="Asparaginase"/>
    <property type="match status" value="1"/>
</dbReference>
<dbReference type="GO" id="GO:0004067">
    <property type="term" value="F:asparaginase activity"/>
    <property type="evidence" value="ECO:0007669"/>
    <property type="project" value="UniProtKB-EC"/>
</dbReference>
<dbReference type="SUPFAM" id="SSF53774">
    <property type="entry name" value="Glutaminase/Asparaginase"/>
    <property type="match status" value="1"/>
</dbReference>
<feature type="domain" description="Asparaginase/glutaminase C-terminal" evidence="8">
    <location>
        <begin position="239"/>
        <end position="350"/>
    </location>
</feature>
<evidence type="ECO:0000313" key="10">
    <source>
        <dbReference type="Proteomes" id="UP000777002"/>
    </source>
</evidence>
<keyword evidence="10" id="KW-1185">Reference proteome</keyword>
<dbReference type="InterPro" id="IPR027474">
    <property type="entry name" value="L-asparaginase_N"/>
</dbReference>
<dbReference type="PANTHER" id="PTHR11707:SF28">
    <property type="entry name" value="60 KDA LYSOPHOSPHOLIPASE"/>
    <property type="match status" value="1"/>
</dbReference>
<dbReference type="EMBL" id="JACJKX010000009">
    <property type="protein sequence ID" value="MBM6928760.1"/>
    <property type="molecule type" value="Genomic_DNA"/>
</dbReference>
<feature type="domain" description="L-asparaginase N-terminal" evidence="7">
    <location>
        <begin position="26"/>
        <end position="216"/>
    </location>
</feature>
<dbReference type="PROSITE" id="PS51732">
    <property type="entry name" value="ASN_GLN_ASE_3"/>
    <property type="match status" value="1"/>
</dbReference>
<comment type="caution">
    <text evidence="9">The sequence shown here is derived from an EMBL/GenBank/DDBJ whole genome shotgun (WGS) entry which is preliminary data.</text>
</comment>
<dbReference type="InterPro" id="IPR040919">
    <property type="entry name" value="Asparaginase_C"/>
</dbReference>
<dbReference type="Proteomes" id="UP000777002">
    <property type="component" value="Unassembled WGS sequence"/>
</dbReference>
<dbReference type="Pfam" id="PF00710">
    <property type="entry name" value="Asparaginase"/>
    <property type="match status" value="1"/>
</dbReference>
<protein>
    <submittedName>
        <fullName evidence="9">Type II asparaginase</fullName>
        <ecNumber evidence="9">3.5.1.1</ecNumber>
    </submittedName>
</protein>
<evidence type="ECO:0000256" key="5">
    <source>
        <dbReference type="RuleBase" id="RU004456"/>
    </source>
</evidence>
<evidence type="ECO:0000256" key="6">
    <source>
        <dbReference type="SAM" id="SignalP"/>
    </source>
</evidence>
<dbReference type="PROSITE" id="PS00144">
    <property type="entry name" value="ASN_GLN_ASE_1"/>
    <property type="match status" value="1"/>
</dbReference>
<organism evidence="9 10">
    <name type="scientific">Parasutterella secunda</name>
    <dbReference type="NCBI Taxonomy" id="626947"/>
    <lineage>
        <taxon>Bacteria</taxon>
        <taxon>Pseudomonadati</taxon>
        <taxon>Pseudomonadota</taxon>
        <taxon>Betaproteobacteria</taxon>
        <taxon>Burkholderiales</taxon>
        <taxon>Sutterellaceae</taxon>
        <taxon>Parasutterella</taxon>
    </lineage>
</organism>
<evidence type="ECO:0000256" key="3">
    <source>
        <dbReference type="PROSITE-ProRule" id="PRU10099"/>
    </source>
</evidence>
<dbReference type="Gene3D" id="3.40.50.1170">
    <property type="entry name" value="L-asparaginase, N-terminal domain"/>
    <property type="match status" value="1"/>
</dbReference>
<evidence type="ECO:0000313" key="9">
    <source>
        <dbReference type="EMBL" id="MBM6928760.1"/>
    </source>
</evidence>
<dbReference type="InterPro" id="IPR037152">
    <property type="entry name" value="L-asparaginase_N_sf"/>
</dbReference>
<proteinExistence type="inferred from homology"/>
<feature type="active site" evidence="3">
    <location>
        <position position="35"/>
    </location>
</feature>
<dbReference type="PANTHER" id="PTHR11707">
    <property type="entry name" value="L-ASPARAGINASE"/>
    <property type="match status" value="1"/>
</dbReference>
<keyword evidence="6" id="KW-0732">Signal</keyword>
<sequence>MMKKTLLAAALALSLAGSAFAAQLPNVAILATGGTIAGTASSSTQVTGYKAGDLAIQTLIDAVPAIKEFANVSGEQIVKISSNNMTDEVLLKLAKRCNELLADPKISGIVITHGTDTLEETAYFLNLTVKSKKPVVVVGAMRPATAISADGPMNLLNAVKLAADPNAQDRGVLIALNDQINAAREGTKTNTTNVDTFQAPTLGLLGVVAGGKNYFMRDTTMKHTHETEFDVSKLDKLPRVDIVYSHASDDSVLVDAAVAAGAKGIISAGSGNGSIHQDAEVGLANAVKKGVVVVRSSRTGSGIVTPAGADSDYGKAGFLDGYSLNPQKARLLLQLALTKTNDPKKIQEMFMKY</sequence>
<dbReference type="PIRSF" id="PIRSF500176">
    <property type="entry name" value="L_ASNase"/>
    <property type="match status" value="1"/>
</dbReference>
<dbReference type="PIRSF" id="PIRSF001220">
    <property type="entry name" value="L-ASNase_gatD"/>
    <property type="match status" value="1"/>
</dbReference>
<name>A0ABS2GSE3_9BURK</name>
<accession>A0ABS2GSE3</accession>
<evidence type="ECO:0000259" key="7">
    <source>
        <dbReference type="Pfam" id="PF00710"/>
    </source>
</evidence>
<dbReference type="InterPro" id="IPR027475">
    <property type="entry name" value="Asparaginase/glutaminase_AS2"/>
</dbReference>
<dbReference type="InterPro" id="IPR036152">
    <property type="entry name" value="Asp/glu_Ase-like_sf"/>
</dbReference>
<evidence type="ECO:0000256" key="2">
    <source>
        <dbReference type="ARBA" id="ARBA00022801"/>
    </source>
</evidence>
<evidence type="ECO:0000256" key="1">
    <source>
        <dbReference type="ARBA" id="ARBA00010518"/>
    </source>
</evidence>
<gene>
    <name evidence="9" type="ORF">H5985_05685</name>
</gene>
<feature type="signal peptide" evidence="6">
    <location>
        <begin position="1"/>
        <end position="21"/>
    </location>
</feature>
<dbReference type="InterPro" id="IPR020827">
    <property type="entry name" value="Asparaginase/glutaminase_AS1"/>
</dbReference>
<feature type="active site" evidence="4">
    <location>
        <position position="115"/>
    </location>
</feature>
<evidence type="ECO:0000256" key="4">
    <source>
        <dbReference type="PROSITE-ProRule" id="PRU10100"/>
    </source>
</evidence>
<reference evidence="9 10" key="1">
    <citation type="journal article" date="2021" name="Sci. Rep.">
        <title>The distribution of antibiotic resistance genes in chicken gut microbiota commensals.</title>
        <authorList>
            <person name="Juricova H."/>
            <person name="Matiasovicova J."/>
            <person name="Kubasova T."/>
            <person name="Cejkova D."/>
            <person name="Rychlik I."/>
        </authorList>
    </citation>
    <scope>NUCLEOTIDE SEQUENCE [LARGE SCALE GENOMIC DNA]</scope>
    <source>
        <strain evidence="9 10">An562</strain>
    </source>
</reference>